<dbReference type="eggNOG" id="COG2197">
    <property type="taxonomic scope" value="Bacteria"/>
</dbReference>
<dbReference type="SMART" id="SM00421">
    <property type="entry name" value="HTH_LUXR"/>
    <property type="match status" value="1"/>
</dbReference>
<evidence type="ECO:0000259" key="3">
    <source>
        <dbReference type="PROSITE" id="PS50043"/>
    </source>
</evidence>
<dbReference type="SUPFAM" id="SSF46894">
    <property type="entry name" value="C-terminal effector domain of the bipartite response regulators"/>
    <property type="match status" value="1"/>
</dbReference>
<dbReference type="Pfam" id="PF00196">
    <property type="entry name" value="GerE"/>
    <property type="match status" value="1"/>
</dbReference>
<dbReference type="InterPro" id="IPR011006">
    <property type="entry name" value="CheY-like_superfamily"/>
</dbReference>
<feature type="domain" description="Response regulatory" evidence="4">
    <location>
        <begin position="9"/>
        <end position="123"/>
    </location>
</feature>
<reference evidence="5 6" key="1">
    <citation type="journal article" date="2012" name="J. Bacteriol.">
        <title>Genome sequence of the bacterium Streptomyces davawensis JCM 4913 and heterologous production of the unique antibiotic roseoflavin.</title>
        <authorList>
            <person name="Jankowitsch F."/>
            <person name="Schwarz J."/>
            <person name="Ruckert C."/>
            <person name="Gust B."/>
            <person name="Szczepanowski R."/>
            <person name="Blom J."/>
            <person name="Pelzer S."/>
            <person name="Kalinowski J."/>
            <person name="Mack M."/>
        </authorList>
    </citation>
    <scope>NUCLEOTIDE SEQUENCE [LARGE SCALE GENOMIC DNA]</scope>
    <source>
        <strain evidence="6">DSM 101723 / JCM 4913 / KCC S-0913 / 768</strain>
    </source>
</reference>
<dbReference type="PROSITE" id="PS50110">
    <property type="entry name" value="RESPONSE_REGULATORY"/>
    <property type="match status" value="1"/>
</dbReference>
<dbReference type="Pfam" id="PF00072">
    <property type="entry name" value="Response_reg"/>
    <property type="match status" value="1"/>
</dbReference>
<dbReference type="PROSITE" id="PS50043">
    <property type="entry name" value="HTH_LUXR_2"/>
    <property type="match status" value="1"/>
</dbReference>
<dbReference type="PRINTS" id="PR00038">
    <property type="entry name" value="HTHLUXR"/>
</dbReference>
<dbReference type="InterPro" id="IPR000792">
    <property type="entry name" value="Tscrpt_reg_LuxR_C"/>
</dbReference>
<dbReference type="GO" id="GO:0006355">
    <property type="term" value="P:regulation of DNA-templated transcription"/>
    <property type="evidence" value="ECO:0007669"/>
    <property type="project" value="InterPro"/>
</dbReference>
<evidence type="ECO:0008006" key="7">
    <source>
        <dbReference type="Google" id="ProtNLM"/>
    </source>
</evidence>
<dbReference type="GO" id="GO:0000160">
    <property type="term" value="P:phosphorelay signal transduction system"/>
    <property type="evidence" value="ECO:0007669"/>
    <property type="project" value="InterPro"/>
</dbReference>
<name>K4QVT9_STRDJ</name>
<dbReference type="PROSITE" id="PS00622">
    <property type="entry name" value="HTH_LUXR_1"/>
    <property type="match status" value="1"/>
</dbReference>
<dbReference type="GO" id="GO:0003677">
    <property type="term" value="F:DNA binding"/>
    <property type="evidence" value="ECO:0007669"/>
    <property type="project" value="UniProtKB-KW"/>
</dbReference>
<sequence>MAFASAELKVLVVDDVCLYREGLAGILARQPGIAKVLTAQDVPAALTAVKTETLDLILVSLGLLTGGDLLGAVRSVTPTPRTIVVGVPESDAEVISCAEAGVHGYLLRSESMEHLLRLMRAVVVGETLCTPRMTALLLRRVATLASEARPAPRMPALTVREDQVLGLLELGLSNQEIADRLGIEVRTVKNHVHHILEKVGARRRGEAVAEFRRLRRSSGL</sequence>
<evidence type="ECO:0000259" key="4">
    <source>
        <dbReference type="PROSITE" id="PS50110"/>
    </source>
</evidence>
<dbReference type="Gene3D" id="3.40.50.2300">
    <property type="match status" value="1"/>
</dbReference>
<accession>K4QVT9</accession>
<dbReference type="InterPro" id="IPR016032">
    <property type="entry name" value="Sig_transdc_resp-reg_C-effctor"/>
</dbReference>
<protein>
    <recommendedName>
        <fullName evidence="7">Two-component system response regulator</fullName>
    </recommendedName>
</protein>
<dbReference type="HOGENOM" id="CLU_000445_90_10_11"/>
<evidence type="ECO:0000256" key="2">
    <source>
        <dbReference type="PROSITE-ProRule" id="PRU00169"/>
    </source>
</evidence>
<feature type="domain" description="HTH luxR-type" evidence="3">
    <location>
        <begin position="150"/>
        <end position="215"/>
    </location>
</feature>
<evidence type="ECO:0000313" key="6">
    <source>
        <dbReference type="Proteomes" id="UP000008043"/>
    </source>
</evidence>
<dbReference type="InterPro" id="IPR039420">
    <property type="entry name" value="WalR-like"/>
</dbReference>
<comment type="caution">
    <text evidence="2">Lacks conserved residue(s) required for the propagation of feature annotation.</text>
</comment>
<dbReference type="PATRIC" id="fig|1214101.3.peg.112"/>
<dbReference type="OrthoDB" id="4296644at2"/>
<evidence type="ECO:0000256" key="1">
    <source>
        <dbReference type="ARBA" id="ARBA00023125"/>
    </source>
</evidence>
<dbReference type="CDD" id="cd06170">
    <property type="entry name" value="LuxR_C_like"/>
    <property type="match status" value="1"/>
</dbReference>
<dbReference type="AlphaFoldDB" id="K4QVT9"/>
<dbReference type="InterPro" id="IPR001789">
    <property type="entry name" value="Sig_transdc_resp-reg_receiver"/>
</dbReference>
<keyword evidence="6" id="KW-1185">Reference proteome</keyword>
<proteinExistence type="predicted"/>
<evidence type="ECO:0000313" key="5">
    <source>
        <dbReference type="EMBL" id="CCK24494.1"/>
    </source>
</evidence>
<gene>
    <name evidence="5" type="ORF">BN159_0115</name>
</gene>
<dbReference type="STRING" id="1214101.BN159_0115"/>
<dbReference type="EMBL" id="HE971709">
    <property type="protein sequence ID" value="CCK24494.1"/>
    <property type="molecule type" value="Genomic_DNA"/>
</dbReference>
<dbReference type="SUPFAM" id="SSF52172">
    <property type="entry name" value="CheY-like"/>
    <property type="match status" value="1"/>
</dbReference>
<dbReference type="RefSeq" id="WP_015654899.1">
    <property type="nucleotide sequence ID" value="NC_020504.1"/>
</dbReference>
<dbReference type="PANTHER" id="PTHR43214">
    <property type="entry name" value="TWO-COMPONENT RESPONSE REGULATOR"/>
    <property type="match status" value="1"/>
</dbReference>
<dbReference type="SMART" id="SM00448">
    <property type="entry name" value="REC"/>
    <property type="match status" value="1"/>
</dbReference>
<organism evidence="5 6">
    <name type="scientific">Streptomyces davaonensis (strain DSM 101723 / JCM 4913 / KCC S-0913 / 768)</name>
    <dbReference type="NCBI Taxonomy" id="1214101"/>
    <lineage>
        <taxon>Bacteria</taxon>
        <taxon>Bacillati</taxon>
        <taxon>Actinomycetota</taxon>
        <taxon>Actinomycetes</taxon>
        <taxon>Kitasatosporales</taxon>
        <taxon>Streptomycetaceae</taxon>
        <taxon>Streptomyces</taxon>
    </lineage>
</organism>
<keyword evidence="1" id="KW-0238">DNA-binding</keyword>
<dbReference type="KEGG" id="sdv:BN159_0115"/>
<dbReference type="Proteomes" id="UP000008043">
    <property type="component" value="Chromosome"/>
</dbReference>